<feature type="region of interest" description="Disordered" evidence="1">
    <location>
        <begin position="1"/>
        <end position="77"/>
    </location>
</feature>
<proteinExistence type="predicted"/>
<evidence type="ECO:0000313" key="3">
    <source>
        <dbReference type="Proteomes" id="UP000050525"/>
    </source>
</evidence>
<dbReference type="Proteomes" id="UP000050525">
    <property type="component" value="Unassembled WGS sequence"/>
</dbReference>
<protein>
    <submittedName>
        <fullName evidence="2">Uncharacterized protein</fullName>
    </submittedName>
</protein>
<dbReference type="AlphaFoldDB" id="A0A151PIM8"/>
<sequence>MDSKQLTALQAEGGLQGEPRGRYSHDVQTGRCCQISAPAHGSRDRERAGFSWADLGGGVNSVDGETTTICDRDPETQ</sequence>
<keyword evidence="3" id="KW-1185">Reference proteome</keyword>
<gene>
    <name evidence="2" type="ORF">Y1Q_0020255</name>
</gene>
<name>A0A151PIM8_ALLMI</name>
<dbReference type="EMBL" id="AKHW03000178">
    <property type="protein sequence ID" value="KYO48910.1"/>
    <property type="molecule type" value="Genomic_DNA"/>
</dbReference>
<evidence type="ECO:0000256" key="1">
    <source>
        <dbReference type="SAM" id="MobiDB-lite"/>
    </source>
</evidence>
<organism evidence="2 3">
    <name type="scientific">Alligator mississippiensis</name>
    <name type="common">American alligator</name>
    <dbReference type="NCBI Taxonomy" id="8496"/>
    <lineage>
        <taxon>Eukaryota</taxon>
        <taxon>Metazoa</taxon>
        <taxon>Chordata</taxon>
        <taxon>Craniata</taxon>
        <taxon>Vertebrata</taxon>
        <taxon>Euteleostomi</taxon>
        <taxon>Archelosauria</taxon>
        <taxon>Archosauria</taxon>
        <taxon>Crocodylia</taxon>
        <taxon>Alligatoridae</taxon>
        <taxon>Alligatorinae</taxon>
        <taxon>Alligator</taxon>
    </lineage>
</organism>
<reference evidence="2 3" key="1">
    <citation type="journal article" date="2012" name="Genome Biol.">
        <title>Sequencing three crocodilian genomes to illuminate the evolution of archosaurs and amniotes.</title>
        <authorList>
            <person name="St John J.A."/>
            <person name="Braun E.L."/>
            <person name="Isberg S.R."/>
            <person name="Miles L.G."/>
            <person name="Chong A.Y."/>
            <person name="Gongora J."/>
            <person name="Dalzell P."/>
            <person name="Moran C."/>
            <person name="Bed'hom B."/>
            <person name="Abzhanov A."/>
            <person name="Burgess S.C."/>
            <person name="Cooksey A.M."/>
            <person name="Castoe T.A."/>
            <person name="Crawford N.G."/>
            <person name="Densmore L.D."/>
            <person name="Drew J.C."/>
            <person name="Edwards S.V."/>
            <person name="Faircloth B.C."/>
            <person name="Fujita M.K."/>
            <person name="Greenwold M.J."/>
            <person name="Hoffmann F.G."/>
            <person name="Howard J.M."/>
            <person name="Iguchi T."/>
            <person name="Janes D.E."/>
            <person name="Khan S.Y."/>
            <person name="Kohno S."/>
            <person name="de Koning A.J."/>
            <person name="Lance S.L."/>
            <person name="McCarthy F.M."/>
            <person name="McCormack J.E."/>
            <person name="Merchant M.E."/>
            <person name="Peterson D.G."/>
            <person name="Pollock D.D."/>
            <person name="Pourmand N."/>
            <person name="Raney B.J."/>
            <person name="Roessler K.A."/>
            <person name="Sanford J.R."/>
            <person name="Sawyer R.H."/>
            <person name="Schmidt C.J."/>
            <person name="Triplett E.W."/>
            <person name="Tuberville T.D."/>
            <person name="Venegas-Anaya M."/>
            <person name="Howard J.T."/>
            <person name="Jarvis E.D."/>
            <person name="Guillette L.J.Jr."/>
            <person name="Glenn T.C."/>
            <person name="Green R.E."/>
            <person name="Ray D.A."/>
        </authorList>
    </citation>
    <scope>NUCLEOTIDE SEQUENCE [LARGE SCALE GENOMIC DNA]</scope>
    <source>
        <strain evidence="2">KSC_2009_1</strain>
    </source>
</reference>
<evidence type="ECO:0000313" key="2">
    <source>
        <dbReference type="EMBL" id="KYO48910.1"/>
    </source>
</evidence>
<comment type="caution">
    <text evidence="2">The sequence shown here is derived from an EMBL/GenBank/DDBJ whole genome shotgun (WGS) entry which is preliminary data.</text>
</comment>
<accession>A0A151PIM8</accession>